<gene>
    <name evidence="1" type="ORF">TK0001_1978</name>
</gene>
<name>A0A2N9AN65_METEX</name>
<dbReference type="Proteomes" id="UP000233769">
    <property type="component" value="Chromosome tk0001"/>
</dbReference>
<organism evidence="1 2">
    <name type="scientific">Methylorubrum extorquens</name>
    <name type="common">Methylobacterium dichloromethanicum</name>
    <name type="synonym">Methylobacterium extorquens</name>
    <dbReference type="NCBI Taxonomy" id="408"/>
    <lineage>
        <taxon>Bacteria</taxon>
        <taxon>Pseudomonadati</taxon>
        <taxon>Pseudomonadota</taxon>
        <taxon>Alphaproteobacteria</taxon>
        <taxon>Hyphomicrobiales</taxon>
        <taxon>Methylobacteriaceae</taxon>
        <taxon>Methylorubrum</taxon>
    </lineage>
</organism>
<evidence type="ECO:0000313" key="1">
    <source>
        <dbReference type="EMBL" id="SOR28580.1"/>
    </source>
</evidence>
<proteinExistence type="predicted"/>
<reference evidence="2" key="1">
    <citation type="submission" date="2017-10" db="EMBL/GenBank/DDBJ databases">
        <authorList>
            <person name="Regsiter A."/>
            <person name="William W."/>
        </authorList>
    </citation>
    <scope>NUCLEOTIDE SEQUENCE [LARGE SCALE GENOMIC DNA]</scope>
</reference>
<dbReference type="EMBL" id="LT962688">
    <property type="protein sequence ID" value="SOR28580.1"/>
    <property type="molecule type" value="Genomic_DNA"/>
</dbReference>
<dbReference type="RefSeq" id="WP_012753417.1">
    <property type="nucleotide sequence ID" value="NZ_CP110131.1"/>
</dbReference>
<sequence>MRTSRNLGDEDIRKIVDLANKMTDGIIATGRNYAHEMAALFAEADLVWGVWPDRKARNGVRIGLLKGRPLLERLVAAGQPAGIGQAAFRYHNALEAVAACELWGDDQAEAA</sequence>
<evidence type="ECO:0000313" key="2">
    <source>
        <dbReference type="Proteomes" id="UP000233769"/>
    </source>
</evidence>
<accession>A0A2N9AN65</accession>
<protein>
    <submittedName>
        <fullName evidence="1">Uncharacterized protein</fullName>
    </submittedName>
</protein>
<dbReference type="AlphaFoldDB" id="A0A2N9AN65"/>
<dbReference type="GeneID" id="72991332"/>